<dbReference type="InterPro" id="IPR029055">
    <property type="entry name" value="Ntn_hydrolases_N"/>
</dbReference>
<dbReference type="InterPro" id="IPR043137">
    <property type="entry name" value="GGT_ssub_C"/>
</dbReference>
<dbReference type="Gene3D" id="3.60.20.40">
    <property type="match status" value="1"/>
</dbReference>
<evidence type="ECO:0000313" key="1">
    <source>
        <dbReference type="EMBL" id="MBU2788116.1"/>
    </source>
</evidence>
<keyword evidence="2" id="KW-1185">Reference proteome</keyword>
<dbReference type="InterPro" id="IPR052896">
    <property type="entry name" value="GGT-like_enzyme"/>
</dbReference>
<dbReference type="Gene3D" id="1.10.246.130">
    <property type="match status" value="1"/>
</dbReference>
<sequence length="538" mass="57289">MTLATESSRGLVTAPHALAADVGARLLACGANAIEAAIAVSAALSVVYPHMTGLGGDAFWLISDGRESSVRGLAAAGQAGRAYHADIFRARGLSQIPFRGALSAMIVPGMLRGWEAAHSFSAATWGGTMGWSELLTPAYELAAGGFPLSGNQDRTLRHYLCALEGDVEFCAQYLPQGRLPVAGETFRQPALARTFGRLLDEGVGSFYSGDLAEEMVTSLQAKGSLLQLADLESCLAEWVTPLQLPFAGGTVFNLPPPSQGMASLMIAGIMERLGLADADPLGAELVHGAVAATRRVFPWRDRVVHDPRRASNHSLNDLLFGEFLDQQADEIRSEMVGVANRWQSALGDTTWFAVADGAGRVVSVIQSLYHEFGSGVVAGSSGVLWNNRGCAFTLEPKDPRGLLPGMRPFHTLNPALFGRDGAIQMAYGSMGGDGQPQTQAALLFRHLCHGLDPATAVDAPRWLLGRTWGDPVTALRLESRYEQRVRERLERWGHTLQVVPAYSDLMGHAGILRALPNGNWIGASDPRSDGGVAGPDSS</sequence>
<name>A0AAE2YQ00_9PROT</name>
<protein>
    <submittedName>
        <fullName evidence="1">Gamma-glutamyltransferase family protein</fullName>
    </submittedName>
</protein>
<dbReference type="RefSeq" id="WP_215870749.1">
    <property type="nucleotide sequence ID" value="NZ_JAAXYO010000107.1"/>
</dbReference>
<dbReference type="PANTHER" id="PTHR43881">
    <property type="entry name" value="GAMMA-GLUTAMYLTRANSPEPTIDASE (AFU_ORTHOLOGUE AFUA_4G13580)"/>
    <property type="match status" value="1"/>
</dbReference>
<dbReference type="PRINTS" id="PR01210">
    <property type="entry name" value="GGTRANSPTASE"/>
</dbReference>
<dbReference type="InterPro" id="IPR043138">
    <property type="entry name" value="GGT_lsub"/>
</dbReference>
<reference evidence="1" key="1">
    <citation type="journal article" date="2021" name="ISME J.">
        <title>Genomic evolution of the class Acidithiobacillia: deep-branching Proteobacteria living in extreme acidic conditions.</title>
        <authorList>
            <person name="Moya-Beltran A."/>
            <person name="Beard S."/>
            <person name="Rojas-Villalobos C."/>
            <person name="Issotta F."/>
            <person name="Gallardo Y."/>
            <person name="Ulloa R."/>
            <person name="Giaveno A."/>
            <person name="Degli Esposti M."/>
            <person name="Johnson D.B."/>
            <person name="Quatrini R."/>
        </authorList>
    </citation>
    <scope>NUCLEOTIDE SEQUENCE</scope>
    <source>
        <strain evidence="1">VAN18-1</strain>
    </source>
</reference>
<dbReference type="EMBL" id="JAAXYO010000107">
    <property type="protein sequence ID" value="MBU2788116.1"/>
    <property type="molecule type" value="Genomic_DNA"/>
</dbReference>
<accession>A0AAE2YQ00</accession>
<organism evidence="1 2">
    <name type="scientific">Igneacidithiobacillus copahuensis</name>
    <dbReference type="NCBI Taxonomy" id="2724909"/>
    <lineage>
        <taxon>Bacteria</taxon>
        <taxon>Pseudomonadati</taxon>
        <taxon>Pseudomonadota</taxon>
        <taxon>Acidithiobacillia</taxon>
        <taxon>Acidithiobacillales</taxon>
        <taxon>Acidithiobacillaceae</taxon>
        <taxon>Igneacidithiobacillus</taxon>
    </lineage>
</organism>
<gene>
    <name evidence="1" type="ORF">HFQ13_07850</name>
</gene>
<evidence type="ECO:0000313" key="2">
    <source>
        <dbReference type="Proteomes" id="UP001197378"/>
    </source>
</evidence>
<comment type="caution">
    <text evidence="1">The sequence shown here is derived from an EMBL/GenBank/DDBJ whole genome shotgun (WGS) entry which is preliminary data.</text>
</comment>
<proteinExistence type="predicted"/>
<dbReference type="AlphaFoldDB" id="A0AAE2YQ00"/>
<dbReference type="PANTHER" id="PTHR43881:SF5">
    <property type="entry name" value="GAMMA-GLUTAMYLTRANSPEPTIDASE"/>
    <property type="match status" value="1"/>
</dbReference>
<dbReference type="Proteomes" id="UP001197378">
    <property type="component" value="Unassembled WGS sequence"/>
</dbReference>
<dbReference type="SUPFAM" id="SSF56235">
    <property type="entry name" value="N-terminal nucleophile aminohydrolases (Ntn hydrolases)"/>
    <property type="match status" value="1"/>
</dbReference>
<dbReference type="Pfam" id="PF01019">
    <property type="entry name" value="G_glu_transpept"/>
    <property type="match status" value="1"/>
</dbReference>